<dbReference type="PANTHER" id="PTHR34222">
    <property type="entry name" value="GAG_PRE-INTEGRS DOMAIN-CONTAINING PROTEIN"/>
    <property type="match status" value="1"/>
</dbReference>
<reference evidence="2 3" key="1">
    <citation type="submission" date="2019-09" db="EMBL/GenBank/DDBJ databases">
        <title>A chromosome-level genome assembly of the Chinese tupelo Nyssa sinensis.</title>
        <authorList>
            <person name="Yang X."/>
            <person name="Kang M."/>
            <person name="Yang Y."/>
            <person name="Xiong H."/>
            <person name="Wang M."/>
            <person name="Zhang Z."/>
            <person name="Wang Z."/>
            <person name="Wu H."/>
            <person name="Ma T."/>
            <person name="Liu J."/>
            <person name="Xi Z."/>
        </authorList>
    </citation>
    <scope>NUCLEOTIDE SEQUENCE [LARGE SCALE GENOMIC DNA]</scope>
    <source>
        <strain evidence="2">J267</strain>
        <tissue evidence="2">Leaf</tissue>
    </source>
</reference>
<sequence>MATRGPAARPQTNRKDRLFCSHCNIPGHFLERCFKANPNLPVCSHCQIPGHTKEKCYKLNGFPLGHKQNAKYRSSANQSSLAQDEINHGPPITQEQYSQLLALLNPSRGDNTIPAANNVLANSSPMSASPHISLDTTHLDTTSINPNATLDIDNSTSSPTDLSLSPPAADSSSSQPSPAPSIETPVLRRSTRARQAPTYLHDFQCQQATAPAPVQLASETCGSRTCSITVLYVL</sequence>
<keyword evidence="3" id="KW-1185">Reference proteome</keyword>
<evidence type="ECO:0000256" key="1">
    <source>
        <dbReference type="SAM" id="MobiDB-lite"/>
    </source>
</evidence>
<protein>
    <recommendedName>
        <fullName evidence="4">CCHC-type domain-containing protein</fullName>
    </recommendedName>
</protein>
<proteinExistence type="predicted"/>
<dbReference type="Proteomes" id="UP000325577">
    <property type="component" value="Linkage Group LG1"/>
</dbReference>
<dbReference type="PANTHER" id="PTHR34222:SF99">
    <property type="entry name" value="PROTEIN, PUTATIVE-RELATED"/>
    <property type="match status" value="1"/>
</dbReference>
<accession>A0A5J5BXT4</accession>
<name>A0A5J5BXT4_9ASTE</name>
<evidence type="ECO:0000313" key="3">
    <source>
        <dbReference type="Proteomes" id="UP000325577"/>
    </source>
</evidence>
<feature type="compositionally biased region" description="Polar residues" evidence="1">
    <location>
        <begin position="145"/>
        <end position="154"/>
    </location>
</feature>
<evidence type="ECO:0008006" key="4">
    <source>
        <dbReference type="Google" id="ProtNLM"/>
    </source>
</evidence>
<dbReference type="GO" id="GO:0003676">
    <property type="term" value="F:nucleic acid binding"/>
    <property type="evidence" value="ECO:0007669"/>
    <property type="project" value="InterPro"/>
</dbReference>
<dbReference type="OrthoDB" id="1743470at2759"/>
<evidence type="ECO:0000313" key="2">
    <source>
        <dbReference type="EMBL" id="KAA8547446.1"/>
    </source>
</evidence>
<feature type="region of interest" description="Disordered" evidence="1">
    <location>
        <begin position="145"/>
        <end position="188"/>
    </location>
</feature>
<feature type="region of interest" description="Disordered" evidence="1">
    <location>
        <begin position="71"/>
        <end position="90"/>
    </location>
</feature>
<dbReference type="SUPFAM" id="SSF57756">
    <property type="entry name" value="Retrovirus zinc finger-like domains"/>
    <property type="match status" value="1"/>
</dbReference>
<dbReference type="InterPro" id="IPR036875">
    <property type="entry name" value="Znf_CCHC_sf"/>
</dbReference>
<organism evidence="2 3">
    <name type="scientific">Nyssa sinensis</name>
    <dbReference type="NCBI Taxonomy" id="561372"/>
    <lineage>
        <taxon>Eukaryota</taxon>
        <taxon>Viridiplantae</taxon>
        <taxon>Streptophyta</taxon>
        <taxon>Embryophyta</taxon>
        <taxon>Tracheophyta</taxon>
        <taxon>Spermatophyta</taxon>
        <taxon>Magnoliopsida</taxon>
        <taxon>eudicotyledons</taxon>
        <taxon>Gunneridae</taxon>
        <taxon>Pentapetalae</taxon>
        <taxon>asterids</taxon>
        <taxon>Cornales</taxon>
        <taxon>Nyssaceae</taxon>
        <taxon>Nyssa</taxon>
    </lineage>
</organism>
<feature type="compositionally biased region" description="Polar residues" evidence="1">
    <location>
        <begin position="71"/>
        <end position="82"/>
    </location>
</feature>
<dbReference type="AlphaFoldDB" id="A0A5J5BXT4"/>
<dbReference type="EMBL" id="CM018032">
    <property type="protein sequence ID" value="KAA8547446.1"/>
    <property type="molecule type" value="Genomic_DNA"/>
</dbReference>
<feature type="compositionally biased region" description="Low complexity" evidence="1">
    <location>
        <begin position="155"/>
        <end position="176"/>
    </location>
</feature>
<gene>
    <name evidence="2" type="ORF">F0562_003690</name>
</gene>
<dbReference type="GO" id="GO:0008270">
    <property type="term" value="F:zinc ion binding"/>
    <property type="evidence" value="ECO:0007669"/>
    <property type="project" value="InterPro"/>
</dbReference>